<feature type="region of interest" description="Disordered" evidence="1">
    <location>
        <begin position="1"/>
        <end position="57"/>
    </location>
</feature>
<evidence type="ECO:0000313" key="2">
    <source>
        <dbReference type="EMBL" id="KAK7687395.1"/>
    </source>
</evidence>
<reference evidence="2 3" key="1">
    <citation type="submission" date="2022-09" db="EMBL/GenBank/DDBJ databases">
        <authorList>
            <person name="Palmer J.M."/>
        </authorList>
    </citation>
    <scope>NUCLEOTIDE SEQUENCE [LARGE SCALE GENOMIC DNA]</scope>
    <source>
        <strain evidence="2 3">DSM 7382</strain>
    </source>
</reference>
<protein>
    <submittedName>
        <fullName evidence="2">Uncharacterized protein</fullName>
    </submittedName>
</protein>
<comment type="caution">
    <text evidence="2">The sequence shown here is derived from an EMBL/GenBank/DDBJ whole genome shotgun (WGS) entry which is preliminary data.</text>
</comment>
<dbReference type="Proteomes" id="UP001385951">
    <property type="component" value="Unassembled WGS sequence"/>
</dbReference>
<feature type="compositionally biased region" description="Basic and acidic residues" evidence="1">
    <location>
        <begin position="65"/>
        <end position="77"/>
    </location>
</feature>
<name>A0AAW0G8C0_9APHY</name>
<evidence type="ECO:0000313" key="3">
    <source>
        <dbReference type="Proteomes" id="UP001385951"/>
    </source>
</evidence>
<feature type="region of interest" description="Disordered" evidence="1">
    <location>
        <begin position="65"/>
        <end position="84"/>
    </location>
</feature>
<sequence length="141" mass="16109">MTRNRGSPRSSREEKSPLKSGKAVAHSNGSPTKKGDKAPIGKQNECCGGPGSQGVEDLNKDSLQVKRKTQAEKEQNSHQRHQQIQFYNSLVAKEERRKRFENRRGTTDDDYEILLRSSSPILIDEFESPKKKKRMRRVIMV</sequence>
<evidence type="ECO:0000256" key="1">
    <source>
        <dbReference type="SAM" id="MobiDB-lite"/>
    </source>
</evidence>
<keyword evidence="3" id="KW-1185">Reference proteome</keyword>
<organism evidence="2 3">
    <name type="scientific">Cerrena zonata</name>
    <dbReference type="NCBI Taxonomy" id="2478898"/>
    <lineage>
        <taxon>Eukaryota</taxon>
        <taxon>Fungi</taxon>
        <taxon>Dikarya</taxon>
        <taxon>Basidiomycota</taxon>
        <taxon>Agaricomycotina</taxon>
        <taxon>Agaricomycetes</taxon>
        <taxon>Polyporales</taxon>
        <taxon>Cerrenaceae</taxon>
        <taxon>Cerrena</taxon>
    </lineage>
</organism>
<dbReference type="EMBL" id="JASBNA010000013">
    <property type="protein sequence ID" value="KAK7687395.1"/>
    <property type="molecule type" value="Genomic_DNA"/>
</dbReference>
<proteinExistence type="predicted"/>
<dbReference type="AlphaFoldDB" id="A0AAW0G8C0"/>
<gene>
    <name evidence="2" type="ORF">QCA50_009260</name>
</gene>
<accession>A0AAW0G8C0</accession>